<dbReference type="Pfam" id="PF02518">
    <property type="entry name" value="HATPase_c"/>
    <property type="match status" value="1"/>
</dbReference>
<dbReference type="InterPro" id="IPR004358">
    <property type="entry name" value="Sig_transdc_His_kin-like_C"/>
</dbReference>
<dbReference type="PANTHER" id="PTHR45436:SF15">
    <property type="entry name" value="SENSOR HISTIDINE KINASE CUSS"/>
    <property type="match status" value="1"/>
</dbReference>
<dbReference type="Gene3D" id="1.10.287.130">
    <property type="match status" value="1"/>
</dbReference>
<evidence type="ECO:0000256" key="7">
    <source>
        <dbReference type="ARBA" id="ARBA00022777"/>
    </source>
</evidence>
<gene>
    <name evidence="14" type="ORF">GCM10007207_22800</name>
</gene>
<dbReference type="EMBL" id="BMCH01000006">
    <property type="protein sequence ID" value="GGC36643.1"/>
    <property type="molecule type" value="Genomic_DNA"/>
</dbReference>
<dbReference type="PANTHER" id="PTHR45436">
    <property type="entry name" value="SENSOR HISTIDINE KINASE YKOH"/>
    <property type="match status" value="1"/>
</dbReference>
<dbReference type="Proteomes" id="UP000637769">
    <property type="component" value="Unassembled WGS sequence"/>
</dbReference>
<dbReference type="SMART" id="SM00388">
    <property type="entry name" value="HisKA"/>
    <property type="match status" value="1"/>
</dbReference>
<dbReference type="InterPro" id="IPR050428">
    <property type="entry name" value="TCS_sensor_his_kinase"/>
</dbReference>
<feature type="domain" description="Histidine kinase" evidence="12">
    <location>
        <begin position="247"/>
        <end position="452"/>
    </location>
</feature>
<dbReference type="PROSITE" id="PS50109">
    <property type="entry name" value="HIS_KIN"/>
    <property type="match status" value="1"/>
</dbReference>
<evidence type="ECO:0000313" key="15">
    <source>
        <dbReference type="Proteomes" id="UP000637769"/>
    </source>
</evidence>
<comment type="subcellular location">
    <subcellularLocation>
        <location evidence="2">Membrane</location>
        <topology evidence="2">Multi-pass membrane protein</topology>
    </subcellularLocation>
</comment>
<evidence type="ECO:0000256" key="9">
    <source>
        <dbReference type="ARBA" id="ARBA00023012"/>
    </source>
</evidence>
<feature type="transmembrane region" description="Helical" evidence="11">
    <location>
        <begin position="15"/>
        <end position="36"/>
    </location>
</feature>
<keyword evidence="4" id="KW-0597">Phosphoprotein</keyword>
<dbReference type="PROSITE" id="PS50885">
    <property type="entry name" value="HAMP"/>
    <property type="match status" value="1"/>
</dbReference>
<dbReference type="CDD" id="cd00075">
    <property type="entry name" value="HATPase"/>
    <property type="match status" value="1"/>
</dbReference>
<proteinExistence type="predicted"/>
<dbReference type="CDD" id="cd00082">
    <property type="entry name" value="HisKA"/>
    <property type="match status" value="1"/>
</dbReference>
<dbReference type="RefSeq" id="WP_188426906.1">
    <property type="nucleotide sequence ID" value="NZ_BMCH01000006.1"/>
</dbReference>
<name>A0ABQ1M9D9_9PROT</name>
<dbReference type="SUPFAM" id="SSF55874">
    <property type="entry name" value="ATPase domain of HSP90 chaperone/DNA topoisomerase II/histidine kinase"/>
    <property type="match status" value="1"/>
</dbReference>
<evidence type="ECO:0000256" key="5">
    <source>
        <dbReference type="ARBA" id="ARBA00022679"/>
    </source>
</evidence>
<evidence type="ECO:0000256" key="1">
    <source>
        <dbReference type="ARBA" id="ARBA00000085"/>
    </source>
</evidence>
<evidence type="ECO:0000259" key="13">
    <source>
        <dbReference type="PROSITE" id="PS50885"/>
    </source>
</evidence>
<dbReference type="SMART" id="SM00387">
    <property type="entry name" value="HATPase_c"/>
    <property type="match status" value="1"/>
</dbReference>
<dbReference type="InterPro" id="IPR036890">
    <property type="entry name" value="HATPase_C_sf"/>
</dbReference>
<dbReference type="InterPro" id="IPR003660">
    <property type="entry name" value="HAMP_dom"/>
</dbReference>
<dbReference type="SUPFAM" id="SSF47384">
    <property type="entry name" value="Homodimeric domain of signal transducing histidine kinase"/>
    <property type="match status" value="1"/>
</dbReference>
<dbReference type="InterPro" id="IPR003661">
    <property type="entry name" value="HisK_dim/P_dom"/>
</dbReference>
<evidence type="ECO:0000256" key="2">
    <source>
        <dbReference type="ARBA" id="ARBA00004141"/>
    </source>
</evidence>
<dbReference type="InterPro" id="IPR003594">
    <property type="entry name" value="HATPase_dom"/>
</dbReference>
<keyword evidence="10 11" id="KW-0472">Membrane</keyword>
<dbReference type="Pfam" id="PF00512">
    <property type="entry name" value="HisKA"/>
    <property type="match status" value="1"/>
</dbReference>
<comment type="catalytic activity">
    <reaction evidence="1">
        <text>ATP + protein L-histidine = ADP + protein N-phospho-L-histidine.</text>
        <dbReference type="EC" id="2.7.13.3"/>
    </reaction>
</comment>
<dbReference type="InterPro" id="IPR005467">
    <property type="entry name" value="His_kinase_dom"/>
</dbReference>
<evidence type="ECO:0000259" key="12">
    <source>
        <dbReference type="PROSITE" id="PS50109"/>
    </source>
</evidence>
<evidence type="ECO:0000256" key="4">
    <source>
        <dbReference type="ARBA" id="ARBA00022553"/>
    </source>
</evidence>
<dbReference type="EC" id="2.7.13.3" evidence="3"/>
<evidence type="ECO:0000256" key="3">
    <source>
        <dbReference type="ARBA" id="ARBA00012438"/>
    </source>
</evidence>
<dbReference type="PRINTS" id="PR00344">
    <property type="entry name" value="BCTRLSENSOR"/>
</dbReference>
<keyword evidence="15" id="KW-1185">Reference proteome</keyword>
<keyword evidence="5" id="KW-0808">Transferase</keyword>
<sequence length="457" mass="50106">MWIPRFTSLRIRMTALLLGIQLVCVLFVVFLHPFLIPDTSYTDIADITTQDLIEDSLTADASGALVIAPTPALRRYAATRPELIYAIAGADGQIARGSNKYLSDLLKQIAPVRLEDSEGFDTRRPGKGPIYFDTLETRFGKLFIAVTGEAFGIADIPSFFELFKPLVLVYSPLMIGVFISLPLLIIWALRPLSLVKRAAASIDLHNIDHPLPTDGLPNELRPAVEAINAALARIAVGWQQQHFFMANAAHELRTPVAILQARIDQIRLDSESRMSLGRDVHRLRRLVDQLLIIARLDRQQTTSFTPLDIVDLLQGVLADCAPYVLRSRRSIDLQCSVPKCEITGDRQALGSLLTNLIDNATKAEPEGGTIFVKLDAAPTHITIAVSDHGAGIAEEDRQHVFEPFWRKDHHEPGTGLGLAAARDIVTLHGGSIQIDQTPGGGASFKVVLPVDPSISPR</sequence>
<evidence type="ECO:0000256" key="6">
    <source>
        <dbReference type="ARBA" id="ARBA00022692"/>
    </source>
</evidence>
<dbReference type="InterPro" id="IPR036097">
    <property type="entry name" value="HisK_dim/P_sf"/>
</dbReference>
<keyword evidence="7 14" id="KW-0418">Kinase</keyword>
<keyword evidence="8 11" id="KW-1133">Transmembrane helix</keyword>
<dbReference type="GO" id="GO:0016301">
    <property type="term" value="F:kinase activity"/>
    <property type="evidence" value="ECO:0007669"/>
    <property type="project" value="UniProtKB-KW"/>
</dbReference>
<dbReference type="Gene3D" id="3.30.565.10">
    <property type="entry name" value="Histidine kinase-like ATPase, C-terminal domain"/>
    <property type="match status" value="1"/>
</dbReference>
<organism evidence="14 15">
    <name type="scientific">Asaia siamensis</name>
    <dbReference type="NCBI Taxonomy" id="110479"/>
    <lineage>
        <taxon>Bacteria</taxon>
        <taxon>Pseudomonadati</taxon>
        <taxon>Pseudomonadota</taxon>
        <taxon>Alphaproteobacteria</taxon>
        <taxon>Acetobacterales</taxon>
        <taxon>Acetobacteraceae</taxon>
        <taxon>Asaia</taxon>
    </lineage>
</organism>
<evidence type="ECO:0000256" key="10">
    <source>
        <dbReference type="ARBA" id="ARBA00023136"/>
    </source>
</evidence>
<reference evidence="15" key="1">
    <citation type="journal article" date="2019" name="Int. J. Syst. Evol. Microbiol.">
        <title>The Global Catalogue of Microorganisms (GCM) 10K type strain sequencing project: providing services to taxonomists for standard genome sequencing and annotation.</title>
        <authorList>
            <consortium name="The Broad Institute Genomics Platform"/>
            <consortium name="The Broad Institute Genome Sequencing Center for Infectious Disease"/>
            <person name="Wu L."/>
            <person name="Ma J."/>
        </authorList>
    </citation>
    <scope>NUCLEOTIDE SEQUENCE [LARGE SCALE GENOMIC DNA]</scope>
    <source>
        <strain evidence="15">CCM 7132</strain>
    </source>
</reference>
<evidence type="ECO:0000256" key="8">
    <source>
        <dbReference type="ARBA" id="ARBA00022989"/>
    </source>
</evidence>
<comment type="caution">
    <text evidence="14">The sequence shown here is derived from an EMBL/GenBank/DDBJ whole genome shotgun (WGS) entry which is preliminary data.</text>
</comment>
<feature type="transmembrane region" description="Helical" evidence="11">
    <location>
        <begin position="167"/>
        <end position="189"/>
    </location>
</feature>
<accession>A0ABQ1M9D9</accession>
<keyword evidence="9" id="KW-0902">Two-component regulatory system</keyword>
<keyword evidence="6 11" id="KW-0812">Transmembrane</keyword>
<feature type="domain" description="HAMP" evidence="13">
    <location>
        <begin position="186"/>
        <end position="239"/>
    </location>
</feature>
<evidence type="ECO:0000313" key="14">
    <source>
        <dbReference type="EMBL" id="GGC36643.1"/>
    </source>
</evidence>
<evidence type="ECO:0000256" key="11">
    <source>
        <dbReference type="SAM" id="Phobius"/>
    </source>
</evidence>
<protein>
    <recommendedName>
        <fullName evidence="3">histidine kinase</fullName>
        <ecNumber evidence="3">2.7.13.3</ecNumber>
    </recommendedName>
</protein>